<keyword evidence="1" id="KW-0472">Membrane</keyword>
<accession>A0A9X2DQ81</accession>
<feature type="transmembrane region" description="Helical" evidence="1">
    <location>
        <begin position="49"/>
        <end position="68"/>
    </location>
</feature>
<proteinExistence type="predicted"/>
<feature type="transmembrane region" description="Helical" evidence="1">
    <location>
        <begin position="80"/>
        <end position="102"/>
    </location>
</feature>
<keyword evidence="1" id="KW-1133">Transmembrane helix</keyword>
<name>A0A9X2DQ81_9BACI</name>
<dbReference type="PANTHER" id="PTHR40078">
    <property type="entry name" value="INTEGRAL MEMBRANE PROTEIN-RELATED"/>
    <property type="match status" value="1"/>
</dbReference>
<evidence type="ECO:0000313" key="3">
    <source>
        <dbReference type="Proteomes" id="UP001139179"/>
    </source>
</evidence>
<dbReference type="Pfam" id="PF19700">
    <property type="entry name" value="DUF6198"/>
    <property type="match status" value="1"/>
</dbReference>
<dbReference type="AlphaFoldDB" id="A0A9X2DQ81"/>
<organism evidence="2 3">
    <name type="scientific">Halalkalibacter oceani</name>
    <dbReference type="NCBI Taxonomy" id="1653776"/>
    <lineage>
        <taxon>Bacteria</taxon>
        <taxon>Bacillati</taxon>
        <taxon>Bacillota</taxon>
        <taxon>Bacilli</taxon>
        <taxon>Bacillales</taxon>
        <taxon>Bacillaceae</taxon>
        <taxon>Halalkalibacter</taxon>
    </lineage>
</organism>
<keyword evidence="3" id="KW-1185">Reference proteome</keyword>
<feature type="transmembrane region" description="Helical" evidence="1">
    <location>
        <begin position="108"/>
        <end position="131"/>
    </location>
</feature>
<gene>
    <name evidence="2" type="ORF">M3202_07240</name>
</gene>
<sequence>MRKLSKYKSWQKWVLFILGTFLLALGCACMIQAELGVSTWDVLHTGLAAKFPISIGLGVIIIGMLLIGMKYQLDREWPQIGTFLNAILVGVFLNLILASGLLPDGGQLWLHILLLVVGILLMGFGSGMYVGSGIGAGPRDGFTLALAARLNWSIRLTRTVIEATALGCGWLLGGGPVFVGTFLAVVLIGPLIQSSLFFWRAQVAKLDEKATAAAAKTPMSS</sequence>
<reference evidence="2" key="1">
    <citation type="submission" date="2022-05" db="EMBL/GenBank/DDBJ databases">
        <title>Comparative Genomics of Spacecraft Associated Microbes.</title>
        <authorList>
            <person name="Tran M.T."/>
            <person name="Wright A."/>
            <person name="Seuylemezian A."/>
            <person name="Eisen J."/>
            <person name="Coil D."/>
        </authorList>
    </citation>
    <scope>NUCLEOTIDE SEQUENCE</scope>
    <source>
        <strain evidence="2">214.1.1</strain>
    </source>
</reference>
<dbReference type="PROSITE" id="PS51257">
    <property type="entry name" value="PROKAR_LIPOPROTEIN"/>
    <property type="match status" value="1"/>
</dbReference>
<evidence type="ECO:0000313" key="2">
    <source>
        <dbReference type="EMBL" id="MCM3713875.1"/>
    </source>
</evidence>
<keyword evidence="1" id="KW-0812">Transmembrane</keyword>
<dbReference type="Proteomes" id="UP001139179">
    <property type="component" value="Unassembled WGS sequence"/>
</dbReference>
<evidence type="ECO:0000256" key="1">
    <source>
        <dbReference type="SAM" id="Phobius"/>
    </source>
</evidence>
<dbReference type="PANTHER" id="PTHR40078:SF1">
    <property type="entry name" value="INTEGRAL MEMBRANE PROTEIN"/>
    <property type="match status" value="1"/>
</dbReference>
<protein>
    <submittedName>
        <fullName evidence="2">Membrane protein</fullName>
    </submittedName>
</protein>
<dbReference type="EMBL" id="JAMBOL010000004">
    <property type="protein sequence ID" value="MCM3713875.1"/>
    <property type="molecule type" value="Genomic_DNA"/>
</dbReference>
<comment type="caution">
    <text evidence="2">The sequence shown here is derived from an EMBL/GenBank/DDBJ whole genome shotgun (WGS) entry which is preliminary data.</text>
</comment>
<dbReference type="InterPro" id="IPR038750">
    <property type="entry name" value="YczE/YyaS-like"/>
</dbReference>
<dbReference type="RefSeq" id="WP_251222680.1">
    <property type="nucleotide sequence ID" value="NZ_JAMBOL010000004.1"/>
</dbReference>